<organism evidence="1 2">
    <name type="scientific">Mesorhizobium onobrychidis</name>
    <dbReference type="NCBI Taxonomy" id="2775404"/>
    <lineage>
        <taxon>Bacteria</taxon>
        <taxon>Pseudomonadati</taxon>
        <taxon>Pseudomonadota</taxon>
        <taxon>Alphaproteobacteria</taxon>
        <taxon>Hyphomicrobiales</taxon>
        <taxon>Phyllobacteriaceae</taxon>
        <taxon>Mesorhizobium</taxon>
    </lineage>
</organism>
<evidence type="ECO:0000313" key="2">
    <source>
        <dbReference type="Proteomes" id="UP001058098"/>
    </source>
</evidence>
<accession>A0ABY5QXK0</accession>
<dbReference type="RefSeq" id="WP_258120253.1">
    <property type="nucleotide sequence ID" value="NZ_CP062229.1"/>
</dbReference>
<protein>
    <submittedName>
        <fullName evidence="1">Uncharacterized protein</fullName>
    </submittedName>
</protein>
<keyword evidence="2" id="KW-1185">Reference proteome</keyword>
<dbReference type="Proteomes" id="UP001058098">
    <property type="component" value="Chromosome"/>
</dbReference>
<gene>
    <name evidence="1" type="ORF">IHQ72_34115</name>
</gene>
<name>A0ABY5QXK0_9HYPH</name>
<reference evidence="1" key="1">
    <citation type="submission" date="2020-09" db="EMBL/GenBank/DDBJ databases">
        <title>Rhizobia associated with sainfoin plants.</title>
        <authorList>
            <person name="Asharfi S."/>
            <person name="Kuzmanovic N."/>
            <person name="Bunk B."/>
            <person name="Sproeer C."/>
            <person name="Becker M."/>
            <person name="Thuenen T."/>
        </authorList>
    </citation>
    <scope>NUCLEOTIDE SEQUENCE</scope>
    <source>
        <strain evidence="1">OM4</strain>
    </source>
</reference>
<sequence>MAELDIRRYVLDAGVADQDIEAPEGFDRLHQPLSNCPSLRQPSFVNRSIPDAVVGLRCDQDARTTLAPSPANRAILADPARGFGDQRQLVKKPATGSPSRWFNEISL</sequence>
<dbReference type="EMBL" id="CP062229">
    <property type="protein sequence ID" value="UVC15427.1"/>
    <property type="molecule type" value="Genomic_DNA"/>
</dbReference>
<proteinExistence type="predicted"/>
<evidence type="ECO:0000313" key="1">
    <source>
        <dbReference type="EMBL" id="UVC15427.1"/>
    </source>
</evidence>